<accession>A0A6N8EC47</accession>
<sequence>MRIPMDTDCRGMRHDPPDACLMVILGASGDLTGRSLLPSLFELAQKASLA</sequence>
<dbReference type="GO" id="GO:0016614">
    <property type="term" value="F:oxidoreductase activity, acting on CH-OH group of donors"/>
    <property type="evidence" value="ECO:0007669"/>
    <property type="project" value="InterPro"/>
</dbReference>
<dbReference type="GO" id="GO:0050661">
    <property type="term" value="F:NADP binding"/>
    <property type="evidence" value="ECO:0007669"/>
    <property type="project" value="InterPro"/>
</dbReference>
<feature type="domain" description="Glucose-6-phosphate dehydrogenase NAD-binding" evidence="1">
    <location>
        <begin position="23"/>
        <end position="49"/>
    </location>
</feature>
<dbReference type="GO" id="GO:0006006">
    <property type="term" value="P:glucose metabolic process"/>
    <property type="evidence" value="ECO:0007669"/>
    <property type="project" value="InterPro"/>
</dbReference>
<dbReference type="Proteomes" id="UP000434044">
    <property type="component" value="Unassembled WGS sequence"/>
</dbReference>
<protein>
    <recommendedName>
        <fullName evidence="1">Glucose-6-phosphate dehydrogenase NAD-binding domain-containing protein</fullName>
    </recommendedName>
</protein>
<evidence type="ECO:0000313" key="2">
    <source>
        <dbReference type="EMBL" id="MTW21070.1"/>
    </source>
</evidence>
<proteinExistence type="predicted"/>
<gene>
    <name evidence="2" type="ORF">GJ668_08150</name>
</gene>
<dbReference type="AlphaFoldDB" id="A0A6N8EC47"/>
<organism evidence="2 3">
    <name type="scientific">Allochromatium palmeri</name>
    <dbReference type="NCBI Taxonomy" id="231048"/>
    <lineage>
        <taxon>Bacteria</taxon>
        <taxon>Pseudomonadati</taxon>
        <taxon>Pseudomonadota</taxon>
        <taxon>Gammaproteobacteria</taxon>
        <taxon>Chromatiales</taxon>
        <taxon>Chromatiaceae</taxon>
        <taxon>Allochromatium</taxon>
    </lineage>
</organism>
<dbReference type="EMBL" id="WNKT01000013">
    <property type="protein sequence ID" value="MTW21070.1"/>
    <property type="molecule type" value="Genomic_DNA"/>
</dbReference>
<dbReference type="InterPro" id="IPR036291">
    <property type="entry name" value="NAD(P)-bd_dom_sf"/>
</dbReference>
<name>A0A6N8EC47_9GAMM</name>
<keyword evidence="3" id="KW-1185">Reference proteome</keyword>
<evidence type="ECO:0000259" key="1">
    <source>
        <dbReference type="Pfam" id="PF00479"/>
    </source>
</evidence>
<dbReference type="Gene3D" id="3.40.50.720">
    <property type="entry name" value="NAD(P)-binding Rossmann-like Domain"/>
    <property type="match status" value="1"/>
</dbReference>
<dbReference type="SUPFAM" id="SSF51735">
    <property type="entry name" value="NAD(P)-binding Rossmann-fold domains"/>
    <property type="match status" value="1"/>
</dbReference>
<evidence type="ECO:0000313" key="3">
    <source>
        <dbReference type="Proteomes" id="UP000434044"/>
    </source>
</evidence>
<dbReference type="InterPro" id="IPR022674">
    <property type="entry name" value="G6P_DH_NAD-bd"/>
</dbReference>
<comment type="caution">
    <text evidence="2">The sequence shown here is derived from an EMBL/GenBank/DDBJ whole genome shotgun (WGS) entry which is preliminary data.</text>
</comment>
<dbReference type="Pfam" id="PF00479">
    <property type="entry name" value="G6PD_N"/>
    <property type="match status" value="1"/>
</dbReference>
<reference evidence="2 3" key="1">
    <citation type="submission" date="2019-11" db="EMBL/GenBank/DDBJ databases">
        <title>Whole-genome sequence of the anaerobic purple sulfur bacterium Allochromatium palmeri DSM 15591.</title>
        <authorList>
            <person name="Kyndt J.A."/>
            <person name="Meyer T.E."/>
        </authorList>
    </citation>
    <scope>NUCLEOTIDE SEQUENCE [LARGE SCALE GENOMIC DNA]</scope>
    <source>
        <strain evidence="2 3">DSM 15591</strain>
    </source>
</reference>